<protein>
    <recommendedName>
        <fullName evidence="3">Knr4/Smi1-like domain-containing protein</fullName>
    </recommendedName>
</protein>
<sequence>MDMHPAVRQLTQILPPPLAEVEVLAWDDIQAEWGTAFPRDFRDFMDIYGQGSIDDLVAVAPPENRAGEPGVRTVRRVAPGVESEFHTFYGEVVFPAWPAPGSLLRWGVTPIGYDLMWRVTGGDPDEWPVVVAGYRPRFAFEFPYGMAEFLVRMLGDRLERPTNLPGIVGYPHSRFLSDQEEGALQAAGQDPWAYLDDFWEERERERAEQGEVTWIAGPGYGGGLPPVARLTVEGFGLDGDDLRVSATLDVEPSGPVRATVYIEGPPGSVLHCTGLVPEVDHVNGLVVLDIRLSAALNDTGMSWREMVQAMSHEDDWRLAVTVEDPAIGAARARHGIVVGHNMQESAVDIAWGSWP</sequence>
<evidence type="ECO:0000313" key="2">
    <source>
        <dbReference type="Proteomes" id="UP000605992"/>
    </source>
</evidence>
<dbReference type="InterPro" id="IPR037883">
    <property type="entry name" value="Knr4/Smi1-like_sf"/>
</dbReference>
<dbReference type="EMBL" id="BOOR01000017">
    <property type="protein sequence ID" value="GII54345.1"/>
    <property type="molecule type" value="Genomic_DNA"/>
</dbReference>
<dbReference type="Proteomes" id="UP000605992">
    <property type="component" value="Unassembled WGS sequence"/>
</dbReference>
<organism evidence="1 2">
    <name type="scientific">Planotetraspora thailandica</name>
    <dbReference type="NCBI Taxonomy" id="487172"/>
    <lineage>
        <taxon>Bacteria</taxon>
        <taxon>Bacillati</taxon>
        <taxon>Actinomycetota</taxon>
        <taxon>Actinomycetes</taxon>
        <taxon>Streptosporangiales</taxon>
        <taxon>Streptosporangiaceae</taxon>
        <taxon>Planotetraspora</taxon>
    </lineage>
</organism>
<evidence type="ECO:0000313" key="1">
    <source>
        <dbReference type="EMBL" id="GII54345.1"/>
    </source>
</evidence>
<gene>
    <name evidence="1" type="ORF">Pth03_27340</name>
</gene>
<proteinExistence type="predicted"/>
<evidence type="ECO:0008006" key="3">
    <source>
        <dbReference type="Google" id="ProtNLM"/>
    </source>
</evidence>
<keyword evidence="2" id="KW-1185">Reference proteome</keyword>
<comment type="caution">
    <text evidence="1">The sequence shown here is derived from an EMBL/GenBank/DDBJ whole genome shotgun (WGS) entry which is preliminary data.</text>
</comment>
<reference evidence="1" key="1">
    <citation type="submission" date="2021-01" db="EMBL/GenBank/DDBJ databases">
        <title>Whole genome shotgun sequence of Planotetraspora thailandica NBRC 104271.</title>
        <authorList>
            <person name="Komaki H."/>
            <person name="Tamura T."/>
        </authorList>
    </citation>
    <scope>NUCLEOTIDE SEQUENCE</scope>
    <source>
        <strain evidence="1">NBRC 104271</strain>
    </source>
</reference>
<accession>A0A8J3VBZ4</accession>
<dbReference type="AlphaFoldDB" id="A0A8J3VBZ4"/>
<name>A0A8J3VBZ4_9ACTN</name>
<dbReference type="SUPFAM" id="SSF160631">
    <property type="entry name" value="SMI1/KNR4-like"/>
    <property type="match status" value="1"/>
</dbReference>